<dbReference type="Gene3D" id="3.40.50.1440">
    <property type="entry name" value="Tubulin/FtsZ, GTPase domain"/>
    <property type="match status" value="1"/>
</dbReference>
<dbReference type="EMBL" id="ASPP01037041">
    <property type="protein sequence ID" value="ETO01950.1"/>
    <property type="molecule type" value="Genomic_DNA"/>
</dbReference>
<evidence type="ECO:0000256" key="1">
    <source>
        <dbReference type="ARBA" id="ARBA00009636"/>
    </source>
</evidence>
<dbReference type="SMART" id="SM00864">
    <property type="entry name" value="Tubulin"/>
    <property type="match status" value="1"/>
</dbReference>
<dbReference type="Pfam" id="PF00091">
    <property type="entry name" value="Tubulin"/>
    <property type="match status" value="1"/>
</dbReference>
<evidence type="ECO:0000256" key="4">
    <source>
        <dbReference type="ARBA" id="ARBA00023134"/>
    </source>
</evidence>
<comment type="similarity">
    <text evidence="1">Belongs to the tubulin family.</text>
</comment>
<evidence type="ECO:0000259" key="5">
    <source>
        <dbReference type="SMART" id="SM00864"/>
    </source>
</evidence>
<dbReference type="InterPro" id="IPR003008">
    <property type="entry name" value="Tubulin_FtsZ_GTPase"/>
</dbReference>
<dbReference type="InterPro" id="IPR008280">
    <property type="entry name" value="Tub_FtsZ_C"/>
</dbReference>
<evidence type="ECO:0000256" key="3">
    <source>
        <dbReference type="ARBA" id="ARBA00022741"/>
    </source>
</evidence>
<evidence type="ECO:0000313" key="6">
    <source>
        <dbReference type="EMBL" id="ETO01950.1"/>
    </source>
</evidence>
<dbReference type="GO" id="GO:0007017">
    <property type="term" value="P:microtubule-based process"/>
    <property type="evidence" value="ECO:0007669"/>
    <property type="project" value="InterPro"/>
</dbReference>
<evidence type="ECO:0000313" key="7">
    <source>
        <dbReference type="Proteomes" id="UP000023152"/>
    </source>
</evidence>
<dbReference type="GO" id="GO:0005525">
    <property type="term" value="F:GTP binding"/>
    <property type="evidence" value="ECO:0007669"/>
    <property type="project" value="UniProtKB-KW"/>
</dbReference>
<dbReference type="PANTHER" id="PTHR11588">
    <property type="entry name" value="TUBULIN"/>
    <property type="match status" value="1"/>
</dbReference>
<dbReference type="Proteomes" id="UP000023152">
    <property type="component" value="Unassembled WGS sequence"/>
</dbReference>
<gene>
    <name evidence="6" type="ORF">RFI_35488</name>
</gene>
<keyword evidence="7" id="KW-1185">Reference proteome</keyword>
<dbReference type="AlphaFoldDB" id="X6LML2"/>
<accession>X6LML2</accession>
<dbReference type="InterPro" id="IPR018316">
    <property type="entry name" value="Tubulin/FtsZ_2-layer-sand-dom"/>
</dbReference>
<dbReference type="InterPro" id="IPR036525">
    <property type="entry name" value="Tubulin/FtsZ_GTPase_sf"/>
</dbReference>
<proteinExistence type="inferred from homology"/>
<dbReference type="Pfam" id="PF03953">
    <property type="entry name" value="Tubulin_C"/>
    <property type="match status" value="1"/>
</dbReference>
<reference evidence="6 7" key="1">
    <citation type="journal article" date="2013" name="Curr. Biol.">
        <title>The Genome of the Foraminiferan Reticulomyxa filosa.</title>
        <authorList>
            <person name="Glockner G."/>
            <person name="Hulsmann N."/>
            <person name="Schleicher M."/>
            <person name="Noegel A.A."/>
            <person name="Eichinger L."/>
            <person name="Gallinger C."/>
            <person name="Pawlowski J."/>
            <person name="Sierra R."/>
            <person name="Euteneuer U."/>
            <person name="Pillet L."/>
            <person name="Moustafa A."/>
            <person name="Platzer M."/>
            <person name="Groth M."/>
            <person name="Szafranski K."/>
            <person name="Schliwa M."/>
        </authorList>
    </citation>
    <scope>NUCLEOTIDE SEQUENCE [LARGE SCALE GENOMIC DNA]</scope>
</reference>
<dbReference type="InterPro" id="IPR000217">
    <property type="entry name" value="Tubulin"/>
</dbReference>
<dbReference type="PRINTS" id="PR01161">
    <property type="entry name" value="TUBULIN"/>
</dbReference>
<name>X6LML2_RETFI</name>
<keyword evidence="3" id="KW-0547">Nucleotide-binding</keyword>
<dbReference type="GO" id="GO:0005874">
    <property type="term" value="C:microtubule"/>
    <property type="evidence" value="ECO:0007669"/>
    <property type="project" value="UniProtKB-KW"/>
</dbReference>
<dbReference type="SUPFAM" id="SSF55307">
    <property type="entry name" value="Tubulin C-terminal domain-like"/>
    <property type="match status" value="1"/>
</dbReference>
<feature type="domain" description="Tubulin/FtsZ GTPase" evidence="5">
    <location>
        <begin position="54"/>
        <end position="234"/>
    </location>
</feature>
<sequence>MKAYNREKQKTTRLKYFLKQQVVAGLFQEALQLKHDFILCINIIKKKQQRAHMRNIYFFAKVQVDLEPNVIDDMKSVDHLDHYSTSTFARGHYMAGNRMIGKVRDQLRKLADSCDNIMGFMMTNSIGGRNRLWFGHVDLGKSANRLPKKKKITKVGCVIYPSHTFSISILEPYNALFGMQWLVNFTDIVLVFDNESIYNICQRNLHIAKPDISNVNRLIAKVISSTTASLRFSGESSADLNELQMSLVAFPRLHFMTTGMSPIVSKMDITTTPNDMQAITDKCFKPTNWLVRYDSFDPTEDKYMSVMLNYRGNVTSRRGW</sequence>
<evidence type="ECO:0000256" key="2">
    <source>
        <dbReference type="ARBA" id="ARBA00022701"/>
    </source>
</evidence>
<organism evidence="6 7">
    <name type="scientific">Reticulomyxa filosa</name>
    <dbReference type="NCBI Taxonomy" id="46433"/>
    <lineage>
        <taxon>Eukaryota</taxon>
        <taxon>Sar</taxon>
        <taxon>Rhizaria</taxon>
        <taxon>Retaria</taxon>
        <taxon>Foraminifera</taxon>
        <taxon>Monothalamids</taxon>
        <taxon>Reticulomyxidae</taxon>
        <taxon>Reticulomyxa</taxon>
    </lineage>
</organism>
<dbReference type="SUPFAM" id="SSF52490">
    <property type="entry name" value="Tubulin nucleotide-binding domain-like"/>
    <property type="match status" value="1"/>
</dbReference>
<keyword evidence="2" id="KW-0493">Microtubule</keyword>
<comment type="caution">
    <text evidence="6">The sequence shown here is derived from an EMBL/GenBank/DDBJ whole genome shotgun (WGS) entry which is preliminary data.</text>
</comment>
<keyword evidence="4" id="KW-0342">GTP-binding</keyword>
<protein>
    <submittedName>
        <fullName evidence="6">Alpha-tubulin</fullName>
    </submittedName>
</protein>